<dbReference type="Pfam" id="PF12874">
    <property type="entry name" value="zf-met"/>
    <property type="match status" value="1"/>
</dbReference>
<reference evidence="7 8" key="1">
    <citation type="journal article" date="2023" name="Insect Mol. Biol.">
        <title>Genome sequencing provides insights into the evolution of gene families encoding plant cell wall-degrading enzymes in longhorned beetles.</title>
        <authorList>
            <person name="Shin N.R."/>
            <person name="Okamura Y."/>
            <person name="Kirsch R."/>
            <person name="Pauchet Y."/>
        </authorList>
    </citation>
    <scope>NUCLEOTIDE SEQUENCE [LARGE SCALE GENOMIC DNA]</scope>
    <source>
        <strain evidence="7">EAD_L_NR</strain>
    </source>
</reference>
<feature type="domain" description="C2H2-type" evidence="6">
    <location>
        <begin position="510"/>
        <end position="537"/>
    </location>
</feature>
<dbReference type="PROSITE" id="PS50157">
    <property type="entry name" value="ZINC_FINGER_C2H2_2"/>
    <property type="match status" value="6"/>
</dbReference>
<dbReference type="SUPFAM" id="SSF57667">
    <property type="entry name" value="beta-beta-alpha zinc fingers"/>
    <property type="match status" value="6"/>
</dbReference>
<evidence type="ECO:0000256" key="2">
    <source>
        <dbReference type="ARBA" id="ARBA00022737"/>
    </source>
</evidence>
<name>A0AAV8V942_9CUCU</name>
<protein>
    <recommendedName>
        <fullName evidence="6">C2H2-type domain-containing protein</fullName>
    </recommendedName>
</protein>
<keyword evidence="2" id="KW-0677">Repeat</keyword>
<dbReference type="PANTHER" id="PTHR24379:SF121">
    <property type="entry name" value="C2H2-TYPE DOMAIN-CONTAINING PROTEIN"/>
    <property type="match status" value="1"/>
</dbReference>
<dbReference type="Gene3D" id="3.30.160.60">
    <property type="entry name" value="Classic Zinc Finger"/>
    <property type="match status" value="6"/>
</dbReference>
<evidence type="ECO:0000256" key="3">
    <source>
        <dbReference type="ARBA" id="ARBA00022771"/>
    </source>
</evidence>
<feature type="domain" description="C2H2-type" evidence="6">
    <location>
        <begin position="456"/>
        <end position="483"/>
    </location>
</feature>
<dbReference type="PANTHER" id="PTHR24379">
    <property type="entry name" value="KRAB AND ZINC FINGER DOMAIN-CONTAINING"/>
    <property type="match status" value="1"/>
</dbReference>
<proteinExistence type="predicted"/>
<evidence type="ECO:0000256" key="4">
    <source>
        <dbReference type="ARBA" id="ARBA00022833"/>
    </source>
</evidence>
<evidence type="ECO:0000259" key="6">
    <source>
        <dbReference type="PROSITE" id="PS50157"/>
    </source>
</evidence>
<feature type="domain" description="C2H2-type" evidence="6">
    <location>
        <begin position="398"/>
        <end position="426"/>
    </location>
</feature>
<sequence length="641" mass="74067">MVFQNSCTMYIRDFTTFMERCIKAENVHAEEWNENQAIKEEIAAVQDNVGANTLLQNNVTSSNREDVVSTSPVQIHENKTPVIEVKHKYCSRCGKSYLSLDQAATKCTDCASVTEVPINEYESMGMAEDGAIVSIAQGSDASVVVEIVPEKRFQQSLLVQDLKNKFSDTLLTTALSPEVVEQVADELSKVQMQVINHSPNNETEKKRILLLGTVVCPDCKFCLNDPLQLEEHLKYSHCKFLLEDSHSDIDSETEEKSDYECPFCTLKTKEALTLVKHLHAKHSVAYPFNCDRCNKQFKKQDLYLKHVKQFKDSPDCSVKRCRLPTNQIKAHVNTHSKIVCEKCGKKFINAYFFNKHYVSHGEDTAGKKFLCTICGAGLANPQTFKNHMRTHGDRTRDYMCDQCPKSFYTKKHLQKHIKTAHDKNKKYQCQICNVKVKTSTALKSHNFLKHEKTQLYTCSTCGEGFSREDYYRRHVQKHLYEGPIKRRIVIKKEIGKKKYNYSAKIDSDPVKCKYCTKSFKNLPQLRIHLLTHVQSSRHKCKLCDRTFANVGNKLRHEKKHANPNYFDLSCTVCWKRMEDKKKLKAHLARHEQRKRYKCEECGERIASKYLVLHHMAEKHGTPMKVEKEKEIVLINDEEFLL</sequence>
<comment type="caution">
    <text evidence="7">The sequence shown here is derived from an EMBL/GenBank/DDBJ whole genome shotgun (WGS) entry which is preliminary data.</text>
</comment>
<gene>
    <name evidence="7" type="ORF">NQ315_012352</name>
</gene>
<keyword evidence="4" id="KW-0862">Zinc</keyword>
<evidence type="ECO:0000313" key="8">
    <source>
        <dbReference type="Proteomes" id="UP001159042"/>
    </source>
</evidence>
<evidence type="ECO:0000313" key="7">
    <source>
        <dbReference type="EMBL" id="KAJ8910505.1"/>
    </source>
</evidence>
<evidence type="ECO:0000256" key="1">
    <source>
        <dbReference type="ARBA" id="ARBA00022723"/>
    </source>
</evidence>
<dbReference type="EMBL" id="JANEYG010000286">
    <property type="protein sequence ID" value="KAJ8910505.1"/>
    <property type="molecule type" value="Genomic_DNA"/>
</dbReference>
<organism evidence="7 8">
    <name type="scientific">Exocentrus adspersus</name>
    <dbReference type="NCBI Taxonomy" id="1586481"/>
    <lineage>
        <taxon>Eukaryota</taxon>
        <taxon>Metazoa</taxon>
        <taxon>Ecdysozoa</taxon>
        <taxon>Arthropoda</taxon>
        <taxon>Hexapoda</taxon>
        <taxon>Insecta</taxon>
        <taxon>Pterygota</taxon>
        <taxon>Neoptera</taxon>
        <taxon>Endopterygota</taxon>
        <taxon>Coleoptera</taxon>
        <taxon>Polyphaga</taxon>
        <taxon>Cucujiformia</taxon>
        <taxon>Chrysomeloidea</taxon>
        <taxon>Cerambycidae</taxon>
        <taxon>Lamiinae</taxon>
        <taxon>Acanthocinini</taxon>
        <taxon>Exocentrus</taxon>
    </lineage>
</organism>
<accession>A0AAV8V942</accession>
<evidence type="ECO:0000256" key="5">
    <source>
        <dbReference type="PROSITE-ProRule" id="PRU00042"/>
    </source>
</evidence>
<keyword evidence="3 5" id="KW-0863">Zinc-finger</keyword>
<keyword evidence="8" id="KW-1185">Reference proteome</keyword>
<dbReference type="InterPro" id="IPR036236">
    <property type="entry name" value="Znf_C2H2_sf"/>
</dbReference>
<feature type="domain" description="C2H2-type" evidence="6">
    <location>
        <begin position="538"/>
        <end position="565"/>
    </location>
</feature>
<dbReference type="Proteomes" id="UP001159042">
    <property type="component" value="Unassembled WGS sequence"/>
</dbReference>
<dbReference type="AlphaFoldDB" id="A0AAV8V942"/>
<feature type="domain" description="C2H2-type" evidence="6">
    <location>
        <begin position="369"/>
        <end position="396"/>
    </location>
</feature>
<dbReference type="GO" id="GO:0008270">
    <property type="term" value="F:zinc ion binding"/>
    <property type="evidence" value="ECO:0007669"/>
    <property type="project" value="UniProtKB-KW"/>
</dbReference>
<dbReference type="PROSITE" id="PS00028">
    <property type="entry name" value="ZINC_FINGER_C2H2_1"/>
    <property type="match status" value="7"/>
</dbReference>
<dbReference type="Pfam" id="PF00096">
    <property type="entry name" value="zf-C2H2"/>
    <property type="match status" value="5"/>
</dbReference>
<dbReference type="SMART" id="SM00355">
    <property type="entry name" value="ZnF_C2H2"/>
    <property type="match status" value="12"/>
</dbReference>
<feature type="domain" description="C2H2-type" evidence="6">
    <location>
        <begin position="338"/>
        <end position="365"/>
    </location>
</feature>
<dbReference type="InterPro" id="IPR013087">
    <property type="entry name" value="Znf_C2H2_type"/>
</dbReference>
<keyword evidence="1" id="KW-0479">Metal-binding</keyword>